<dbReference type="GO" id="GO:0005783">
    <property type="term" value="C:endoplasmic reticulum"/>
    <property type="evidence" value="ECO:0007669"/>
    <property type="project" value="TreeGrafter"/>
</dbReference>
<feature type="compositionally biased region" description="Low complexity" evidence="3">
    <location>
        <begin position="133"/>
        <end position="145"/>
    </location>
</feature>
<dbReference type="GO" id="GO:0036503">
    <property type="term" value="P:ERAD pathway"/>
    <property type="evidence" value="ECO:0007669"/>
    <property type="project" value="TreeGrafter"/>
</dbReference>
<feature type="compositionally biased region" description="Low complexity" evidence="3">
    <location>
        <begin position="610"/>
        <end position="619"/>
    </location>
</feature>
<feature type="region of interest" description="Disordered" evidence="3">
    <location>
        <begin position="17"/>
        <end position="36"/>
    </location>
</feature>
<dbReference type="InterPro" id="IPR001012">
    <property type="entry name" value="UBX_dom"/>
</dbReference>
<feature type="region of interest" description="Disordered" evidence="3">
    <location>
        <begin position="565"/>
        <end position="586"/>
    </location>
</feature>
<dbReference type="PROSITE" id="PS50033">
    <property type="entry name" value="UBX"/>
    <property type="match status" value="1"/>
</dbReference>
<dbReference type="InterPro" id="IPR029071">
    <property type="entry name" value="Ubiquitin-like_domsf"/>
</dbReference>
<dbReference type="Gene3D" id="3.10.20.90">
    <property type="entry name" value="Phosphatidylinositol 3-kinase Catalytic Subunit, Chain A, domain 1"/>
    <property type="match status" value="1"/>
</dbReference>
<evidence type="ECO:0000256" key="2">
    <source>
        <dbReference type="SAM" id="Coils"/>
    </source>
</evidence>
<reference evidence="5 6" key="1">
    <citation type="submission" date="2019-05" db="EMBL/GenBank/DDBJ databases">
        <title>Emergence of the Ug99 lineage of the wheat stem rust pathogen through somatic hybridization.</title>
        <authorList>
            <person name="Li F."/>
            <person name="Upadhyaya N.M."/>
            <person name="Sperschneider J."/>
            <person name="Matny O."/>
            <person name="Nguyen-Phuc H."/>
            <person name="Mago R."/>
            <person name="Raley C."/>
            <person name="Miller M.E."/>
            <person name="Silverstein K.A.T."/>
            <person name="Henningsen E."/>
            <person name="Hirsch C.D."/>
            <person name="Visser B."/>
            <person name="Pretorius Z.A."/>
            <person name="Steffenson B.J."/>
            <person name="Schwessinger B."/>
            <person name="Dodds P.N."/>
            <person name="Figueroa M."/>
        </authorList>
    </citation>
    <scope>NUCLEOTIDE SEQUENCE [LARGE SCALE GENOMIC DNA]</scope>
    <source>
        <strain evidence="5 6">Ug99</strain>
    </source>
</reference>
<dbReference type="Gene3D" id="3.40.30.10">
    <property type="entry name" value="Glutaredoxin"/>
    <property type="match status" value="1"/>
</dbReference>
<protein>
    <recommendedName>
        <fullName evidence="4">UBX domain-containing protein</fullName>
    </recommendedName>
</protein>
<dbReference type="SMART" id="SM00594">
    <property type="entry name" value="UAS"/>
    <property type="match status" value="1"/>
</dbReference>
<feature type="compositionally biased region" description="Acidic residues" evidence="3">
    <location>
        <begin position="640"/>
        <end position="653"/>
    </location>
</feature>
<accession>A0A5B0LV88</accession>
<feature type="compositionally biased region" description="Low complexity" evidence="3">
    <location>
        <begin position="162"/>
        <end position="179"/>
    </location>
</feature>
<dbReference type="InterPro" id="IPR050730">
    <property type="entry name" value="UBX_domain-protein"/>
</dbReference>
<dbReference type="InterPro" id="IPR036249">
    <property type="entry name" value="Thioredoxin-like_sf"/>
</dbReference>
<dbReference type="Proteomes" id="UP000325313">
    <property type="component" value="Unassembled WGS sequence"/>
</dbReference>
<evidence type="ECO:0000256" key="1">
    <source>
        <dbReference type="ARBA" id="ARBA00023054"/>
    </source>
</evidence>
<dbReference type="PANTHER" id="PTHR23322">
    <property type="entry name" value="FAS-ASSOCIATED PROTEIN"/>
    <property type="match status" value="1"/>
</dbReference>
<dbReference type="EMBL" id="VDEP01000506">
    <property type="protein sequence ID" value="KAA1068295.1"/>
    <property type="molecule type" value="Genomic_DNA"/>
</dbReference>
<evidence type="ECO:0000256" key="3">
    <source>
        <dbReference type="SAM" id="MobiDB-lite"/>
    </source>
</evidence>
<gene>
    <name evidence="5" type="ORF">PGTUg99_031804</name>
</gene>
<dbReference type="GO" id="GO:0043130">
    <property type="term" value="F:ubiquitin binding"/>
    <property type="evidence" value="ECO:0007669"/>
    <property type="project" value="TreeGrafter"/>
</dbReference>
<dbReference type="CDD" id="cd01767">
    <property type="entry name" value="UBX"/>
    <property type="match status" value="1"/>
</dbReference>
<dbReference type="InterPro" id="IPR006577">
    <property type="entry name" value="UAS"/>
</dbReference>
<keyword evidence="1 2" id="KW-0175">Coiled coil</keyword>
<feature type="compositionally biased region" description="Low complexity" evidence="3">
    <location>
        <begin position="17"/>
        <end position="31"/>
    </location>
</feature>
<dbReference type="SMART" id="SM00166">
    <property type="entry name" value="UBX"/>
    <property type="match status" value="1"/>
</dbReference>
<sequence length="653" mass="73135">MGAQAQAQPRCGQFVASTTISQSSSSTTPSTINHQKTDRAPATNLHLYTFLYTQPDQEQLTQTMNSTNPDTLDDEAISSYLSFTNTTDIQAARNALQLANGNLEAAVEAYLDSTLHHPTPAGVSLSNPDRSSYEQLSLDDSSQSDRNLIPISSPHLTTPAHSSGGRPSRPSRTFDSAPRPSRRSSSKLLGFFFRLWIGPFRLIAIPVSFVADLGLTVFSLIGRLLGLRLPTMSFHWPRPSSFGWSGPTPRTDPRTAAERWVRELEEELHARSSYTTAHPGDPVIPRLPEFLLLGYDDAVQKARDELKVLMVVLVSEEHDDVYQFKRGTLMDEELLNLLRTKDILVWGGDVKERDASFAAHVLDATTYPFVAFISLQAKRPSSTVTTITSSVNRSSSNVMSVCTRLEGSPERWTSSRSLITTINTVVIPRTNGYLSRLRTEKARREADRRLREEQDRAYAEAGRLDRERVMRKKAEMEAERKRLEELQLREIVREKARQEKLEEAEQKRRWRYWARREKMPVEPSATDGVTIGFRLGNGRRVVRKFQADAPLEALYLFVELESTSAAGTQDDSSAIPPARPSPDYRHTYSFKLSTAMPRRILPLPEPPSPSSTTPQQVSIAQFGGLDGANVNVEGNVTEPSSDEDEEEDEDDEN</sequence>
<feature type="region of interest" description="Disordered" evidence="3">
    <location>
        <begin position="119"/>
        <end position="184"/>
    </location>
</feature>
<evidence type="ECO:0000313" key="5">
    <source>
        <dbReference type="EMBL" id="KAA1068295.1"/>
    </source>
</evidence>
<comment type="caution">
    <text evidence="5">The sequence shown here is derived from an EMBL/GenBank/DDBJ whole genome shotgun (WGS) entry which is preliminary data.</text>
</comment>
<feature type="domain" description="UBX" evidence="4">
    <location>
        <begin position="524"/>
        <end position="599"/>
    </location>
</feature>
<evidence type="ECO:0000259" key="4">
    <source>
        <dbReference type="PROSITE" id="PS50033"/>
    </source>
</evidence>
<dbReference type="Pfam" id="PF00789">
    <property type="entry name" value="UBX"/>
    <property type="match status" value="1"/>
</dbReference>
<dbReference type="SUPFAM" id="SSF52833">
    <property type="entry name" value="Thioredoxin-like"/>
    <property type="match status" value="1"/>
</dbReference>
<dbReference type="AlphaFoldDB" id="A0A5B0LV88"/>
<proteinExistence type="predicted"/>
<name>A0A5B0LV88_PUCGR</name>
<dbReference type="PANTHER" id="PTHR23322:SF1">
    <property type="entry name" value="FAS-ASSOCIATED FACTOR 2"/>
    <property type="match status" value="1"/>
</dbReference>
<dbReference type="Pfam" id="PF14555">
    <property type="entry name" value="UBA_4"/>
    <property type="match status" value="1"/>
</dbReference>
<organism evidence="5 6">
    <name type="scientific">Puccinia graminis f. sp. tritici</name>
    <dbReference type="NCBI Taxonomy" id="56615"/>
    <lineage>
        <taxon>Eukaryota</taxon>
        <taxon>Fungi</taxon>
        <taxon>Dikarya</taxon>
        <taxon>Basidiomycota</taxon>
        <taxon>Pucciniomycotina</taxon>
        <taxon>Pucciniomycetes</taxon>
        <taxon>Pucciniales</taxon>
        <taxon>Pucciniaceae</taxon>
        <taxon>Puccinia</taxon>
    </lineage>
</organism>
<dbReference type="SUPFAM" id="SSF54236">
    <property type="entry name" value="Ubiquitin-like"/>
    <property type="match status" value="1"/>
</dbReference>
<feature type="coiled-coil region" evidence="2">
    <location>
        <begin position="436"/>
        <end position="489"/>
    </location>
</feature>
<feature type="region of interest" description="Disordered" evidence="3">
    <location>
        <begin position="599"/>
        <end position="653"/>
    </location>
</feature>
<evidence type="ECO:0000313" key="6">
    <source>
        <dbReference type="Proteomes" id="UP000325313"/>
    </source>
</evidence>